<reference evidence="2 3" key="3">
    <citation type="journal article" date="2013" name="Rice">
        <title>Improvement of the Oryza sativa Nipponbare reference genome using next generation sequence and optical map data.</title>
        <authorList>
            <person name="Kawahara Y."/>
            <person name="de la Bastide M."/>
            <person name="Hamilton J.P."/>
            <person name="Kanamori H."/>
            <person name="McCombie W.R."/>
            <person name="Ouyang S."/>
            <person name="Schwartz D.C."/>
            <person name="Tanaka T."/>
            <person name="Wu J."/>
            <person name="Zhou S."/>
            <person name="Childs K.L."/>
            <person name="Davidson R.M."/>
            <person name="Lin H."/>
            <person name="Quesada-Ocampo L."/>
            <person name="Vaillancourt B."/>
            <person name="Sakai H."/>
            <person name="Lee S.S."/>
            <person name="Kim J."/>
            <person name="Numa H."/>
            <person name="Itoh T."/>
            <person name="Buell C.R."/>
            <person name="Matsumoto T."/>
        </authorList>
    </citation>
    <scope>NUCLEOTIDE SEQUENCE [LARGE SCALE GENOMIC DNA]</scope>
    <source>
        <strain evidence="3">cv. Nipponbare</strain>
    </source>
</reference>
<dbReference type="Gramene" id="Os01t0731201-01">
    <property type="protein sequence ID" value="Os01t0731201-01"/>
    <property type="gene ID" value="Os01g0731201"/>
</dbReference>
<gene>
    <name evidence="2" type="ordered locus">Os01g0731201</name>
    <name evidence="2" type="ORF">OSNPB_010731201</name>
</gene>
<reference evidence="2 3" key="2">
    <citation type="journal article" date="2013" name="Plant Cell Physiol.">
        <title>Rice Annotation Project Database (RAP-DB): an integrative and interactive database for rice genomics.</title>
        <authorList>
            <person name="Sakai H."/>
            <person name="Lee S.S."/>
            <person name="Tanaka T."/>
            <person name="Numa H."/>
            <person name="Kim J."/>
            <person name="Kawahara Y."/>
            <person name="Wakimoto H."/>
            <person name="Yang C.C."/>
            <person name="Iwamoto M."/>
            <person name="Abe T."/>
            <person name="Yamada Y."/>
            <person name="Muto A."/>
            <person name="Inokuchi H."/>
            <person name="Ikemura T."/>
            <person name="Matsumoto T."/>
            <person name="Sasaki T."/>
            <person name="Itoh T."/>
        </authorList>
    </citation>
    <scope>NUCLEOTIDE SEQUENCE [LARGE SCALE GENOMIC DNA]</scope>
    <source>
        <strain evidence="3">cv. Nipponbare</strain>
    </source>
</reference>
<feature type="region of interest" description="Disordered" evidence="1">
    <location>
        <begin position="62"/>
        <end position="86"/>
    </location>
</feature>
<organism evidence="2 3">
    <name type="scientific">Oryza sativa subsp. japonica</name>
    <name type="common">Rice</name>
    <dbReference type="NCBI Taxonomy" id="39947"/>
    <lineage>
        <taxon>Eukaryota</taxon>
        <taxon>Viridiplantae</taxon>
        <taxon>Streptophyta</taxon>
        <taxon>Embryophyta</taxon>
        <taxon>Tracheophyta</taxon>
        <taxon>Spermatophyta</taxon>
        <taxon>Magnoliopsida</taxon>
        <taxon>Liliopsida</taxon>
        <taxon>Poales</taxon>
        <taxon>Poaceae</taxon>
        <taxon>BOP clade</taxon>
        <taxon>Oryzoideae</taxon>
        <taxon>Oryzeae</taxon>
        <taxon>Oryzinae</taxon>
        <taxon>Oryza</taxon>
        <taxon>Oryza sativa</taxon>
    </lineage>
</organism>
<dbReference type="InParanoid" id="A0A0P0V7R9"/>
<evidence type="ECO:0000256" key="1">
    <source>
        <dbReference type="SAM" id="MobiDB-lite"/>
    </source>
</evidence>
<reference evidence="3" key="1">
    <citation type="journal article" date="2005" name="Nature">
        <title>The map-based sequence of the rice genome.</title>
        <authorList>
            <consortium name="International rice genome sequencing project (IRGSP)"/>
            <person name="Matsumoto T."/>
            <person name="Wu J."/>
            <person name="Kanamori H."/>
            <person name="Katayose Y."/>
            <person name="Fujisawa M."/>
            <person name="Namiki N."/>
            <person name="Mizuno H."/>
            <person name="Yamamoto K."/>
            <person name="Antonio B.A."/>
            <person name="Baba T."/>
            <person name="Sakata K."/>
            <person name="Nagamura Y."/>
            <person name="Aoki H."/>
            <person name="Arikawa K."/>
            <person name="Arita K."/>
            <person name="Bito T."/>
            <person name="Chiden Y."/>
            <person name="Fujitsuka N."/>
            <person name="Fukunaka R."/>
            <person name="Hamada M."/>
            <person name="Harada C."/>
            <person name="Hayashi A."/>
            <person name="Hijishita S."/>
            <person name="Honda M."/>
            <person name="Hosokawa S."/>
            <person name="Ichikawa Y."/>
            <person name="Idonuma A."/>
            <person name="Iijima M."/>
            <person name="Ikeda M."/>
            <person name="Ikeno M."/>
            <person name="Ito K."/>
            <person name="Ito S."/>
            <person name="Ito T."/>
            <person name="Ito Y."/>
            <person name="Ito Y."/>
            <person name="Iwabuchi A."/>
            <person name="Kamiya K."/>
            <person name="Karasawa W."/>
            <person name="Kurita K."/>
            <person name="Katagiri S."/>
            <person name="Kikuta A."/>
            <person name="Kobayashi H."/>
            <person name="Kobayashi N."/>
            <person name="Machita K."/>
            <person name="Maehara T."/>
            <person name="Masukawa M."/>
            <person name="Mizubayashi T."/>
            <person name="Mukai Y."/>
            <person name="Nagasaki H."/>
            <person name="Nagata Y."/>
            <person name="Naito S."/>
            <person name="Nakashima M."/>
            <person name="Nakama Y."/>
            <person name="Nakamichi Y."/>
            <person name="Nakamura M."/>
            <person name="Meguro A."/>
            <person name="Negishi M."/>
            <person name="Ohta I."/>
            <person name="Ohta T."/>
            <person name="Okamoto M."/>
            <person name="Ono N."/>
            <person name="Saji S."/>
            <person name="Sakaguchi M."/>
            <person name="Sakai K."/>
            <person name="Shibata M."/>
            <person name="Shimokawa T."/>
            <person name="Song J."/>
            <person name="Takazaki Y."/>
            <person name="Terasawa K."/>
            <person name="Tsugane M."/>
            <person name="Tsuji K."/>
            <person name="Ueda S."/>
            <person name="Waki K."/>
            <person name="Yamagata H."/>
            <person name="Yamamoto M."/>
            <person name="Yamamoto S."/>
            <person name="Yamane H."/>
            <person name="Yoshiki S."/>
            <person name="Yoshihara R."/>
            <person name="Yukawa K."/>
            <person name="Zhong H."/>
            <person name="Yano M."/>
            <person name="Yuan Q."/>
            <person name="Ouyang S."/>
            <person name="Liu J."/>
            <person name="Jones K.M."/>
            <person name="Gansberger K."/>
            <person name="Moffat K."/>
            <person name="Hill J."/>
            <person name="Bera J."/>
            <person name="Fadrosh D."/>
            <person name="Jin S."/>
            <person name="Johri S."/>
            <person name="Kim M."/>
            <person name="Overton L."/>
            <person name="Reardon M."/>
            <person name="Tsitrin T."/>
            <person name="Vuong H."/>
            <person name="Weaver B."/>
            <person name="Ciecko A."/>
            <person name="Tallon L."/>
            <person name="Jackson J."/>
            <person name="Pai G."/>
            <person name="Aken S.V."/>
            <person name="Utterback T."/>
            <person name="Reidmuller S."/>
            <person name="Feldblyum T."/>
            <person name="Hsiao J."/>
            <person name="Zismann V."/>
            <person name="Iobst S."/>
            <person name="de Vazeille A.R."/>
            <person name="Buell C.R."/>
            <person name="Ying K."/>
            <person name="Li Y."/>
            <person name="Lu T."/>
            <person name="Huang Y."/>
            <person name="Zhao Q."/>
            <person name="Feng Q."/>
            <person name="Zhang L."/>
            <person name="Zhu J."/>
            <person name="Weng Q."/>
            <person name="Mu J."/>
            <person name="Lu Y."/>
            <person name="Fan D."/>
            <person name="Liu Y."/>
            <person name="Guan J."/>
            <person name="Zhang Y."/>
            <person name="Yu S."/>
            <person name="Liu X."/>
            <person name="Zhang Y."/>
            <person name="Hong G."/>
            <person name="Han B."/>
            <person name="Choisne N."/>
            <person name="Demange N."/>
            <person name="Orjeda G."/>
            <person name="Samain S."/>
            <person name="Cattolico L."/>
            <person name="Pelletier E."/>
            <person name="Couloux A."/>
            <person name="Segurens B."/>
            <person name="Wincker P."/>
            <person name="D'Hont A."/>
            <person name="Scarpelli C."/>
            <person name="Weissenbach J."/>
            <person name="Salanoubat M."/>
            <person name="Quetier F."/>
            <person name="Yu Y."/>
            <person name="Kim H.R."/>
            <person name="Rambo T."/>
            <person name="Currie J."/>
            <person name="Collura K."/>
            <person name="Luo M."/>
            <person name="Yang T."/>
            <person name="Ammiraju J.S.S."/>
            <person name="Engler F."/>
            <person name="Soderlund C."/>
            <person name="Wing R.A."/>
            <person name="Palmer L.E."/>
            <person name="de la Bastide M."/>
            <person name="Spiegel L."/>
            <person name="Nascimento L."/>
            <person name="Zutavern T."/>
            <person name="O'Shaughnessy A."/>
            <person name="Dike S."/>
            <person name="Dedhia N."/>
            <person name="Preston R."/>
            <person name="Balija V."/>
            <person name="McCombie W.R."/>
            <person name="Chow T."/>
            <person name="Chen H."/>
            <person name="Chung M."/>
            <person name="Chen C."/>
            <person name="Shaw J."/>
            <person name="Wu H."/>
            <person name="Hsiao K."/>
            <person name="Chao Y."/>
            <person name="Chu M."/>
            <person name="Cheng C."/>
            <person name="Hour A."/>
            <person name="Lee P."/>
            <person name="Lin S."/>
            <person name="Lin Y."/>
            <person name="Liou J."/>
            <person name="Liu S."/>
            <person name="Hsing Y."/>
            <person name="Raghuvanshi S."/>
            <person name="Mohanty A."/>
            <person name="Bharti A.K."/>
            <person name="Gaur A."/>
            <person name="Gupta V."/>
            <person name="Kumar D."/>
            <person name="Ravi V."/>
            <person name="Vij S."/>
            <person name="Kapur A."/>
            <person name="Khurana P."/>
            <person name="Khurana P."/>
            <person name="Khurana J.P."/>
            <person name="Tyagi A.K."/>
            <person name="Gaikwad K."/>
            <person name="Singh A."/>
            <person name="Dalal V."/>
            <person name="Srivastava S."/>
            <person name="Dixit A."/>
            <person name="Pal A.K."/>
            <person name="Ghazi I.A."/>
            <person name="Yadav M."/>
            <person name="Pandit A."/>
            <person name="Bhargava A."/>
            <person name="Sureshbabu K."/>
            <person name="Batra K."/>
            <person name="Sharma T.R."/>
            <person name="Mohapatra T."/>
            <person name="Singh N.K."/>
            <person name="Messing J."/>
            <person name="Nelson A.B."/>
            <person name="Fuks G."/>
            <person name="Kavchok S."/>
            <person name="Keizer G."/>
            <person name="Linton E."/>
            <person name="Llaca V."/>
            <person name="Song R."/>
            <person name="Tanyolac B."/>
            <person name="Young S."/>
            <person name="Ho-Il K."/>
            <person name="Hahn J.H."/>
            <person name="Sangsakoo G."/>
            <person name="Vanavichit A."/>
            <person name="de Mattos Luiz.A.T."/>
            <person name="Zimmer P.D."/>
            <person name="Malone G."/>
            <person name="Dellagostin O."/>
            <person name="de Oliveira A.C."/>
            <person name="Bevan M."/>
            <person name="Bancroft I."/>
            <person name="Minx P."/>
            <person name="Cordum H."/>
            <person name="Wilson R."/>
            <person name="Cheng Z."/>
            <person name="Jin W."/>
            <person name="Jiang J."/>
            <person name="Leong S.A."/>
            <person name="Iwama H."/>
            <person name="Gojobori T."/>
            <person name="Itoh T."/>
            <person name="Niimura Y."/>
            <person name="Fujii Y."/>
            <person name="Habara T."/>
            <person name="Sakai H."/>
            <person name="Sato Y."/>
            <person name="Wilson G."/>
            <person name="Kumar K."/>
            <person name="McCouch S."/>
            <person name="Juretic N."/>
            <person name="Hoen D."/>
            <person name="Wright S."/>
            <person name="Bruskiewich R."/>
            <person name="Bureau T."/>
            <person name="Miyao A."/>
            <person name="Hirochika H."/>
            <person name="Nishikawa T."/>
            <person name="Kadowaki K."/>
            <person name="Sugiura M."/>
            <person name="Burr B."/>
            <person name="Sasaki T."/>
        </authorList>
    </citation>
    <scope>NUCLEOTIDE SEQUENCE [LARGE SCALE GENOMIC DNA]</scope>
    <source>
        <strain evidence="3">cv. Nipponbare</strain>
    </source>
</reference>
<dbReference type="Proteomes" id="UP000059680">
    <property type="component" value="Chromosome 1"/>
</dbReference>
<protein>
    <submittedName>
        <fullName evidence="2">Os01g0731201 protein</fullName>
    </submittedName>
</protein>
<name>A0A0P0V7R9_ORYSJ</name>
<evidence type="ECO:0000313" key="2">
    <source>
        <dbReference type="EMBL" id="BAS74188.1"/>
    </source>
</evidence>
<dbReference type="PaxDb" id="39947-A0A0P0V7R9"/>
<dbReference type="EMBL" id="AP014957">
    <property type="protein sequence ID" value="BAS74188.1"/>
    <property type="molecule type" value="Genomic_DNA"/>
</dbReference>
<keyword evidence="3" id="KW-1185">Reference proteome</keyword>
<dbReference type="AlphaFoldDB" id="A0A0P0V7R9"/>
<sequence>MATAMRSRAMTMPLTCATVVVAPSTSSATQSPRSVRTMILIAPDNTPSLPSAQATGLTRIHGAAGLSTPHRRGDGPRRHLHRHRVV</sequence>
<proteinExistence type="predicted"/>
<evidence type="ECO:0000313" key="3">
    <source>
        <dbReference type="Proteomes" id="UP000059680"/>
    </source>
</evidence>
<accession>A0A0P0V7R9</accession>